<evidence type="ECO:0000313" key="9">
    <source>
        <dbReference type="EMBL" id="BCS89064.1"/>
    </source>
</evidence>
<dbReference type="PROSITE" id="PS50109">
    <property type="entry name" value="HIS_KIN"/>
    <property type="match status" value="1"/>
</dbReference>
<dbReference type="InterPro" id="IPR036097">
    <property type="entry name" value="HisK_dim/P_sf"/>
</dbReference>
<keyword evidence="6" id="KW-0175">Coiled coil</keyword>
<feature type="transmembrane region" description="Helical" evidence="7">
    <location>
        <begin position="64"/>
        <end position="83"/>
    </location>
</feature>
<dbReference type="InterPro" id="IPR036890">
    <property type="entry name" value="HATPase_C_sf"/>
</dbReference>
<keyword evidence="10" id="KW-1185">Reference proteome</keyword>
<dbReference type="SUPFAM" id="SSF55874">
    <property type="entry name" value="ATPase domain of HSP90 chaperone/DNA topoisomerase II/histidine kinase"/>
    <property type="match status" value="1"/>
</dbReference>
<accession>A0ABM7P7T3</accession>
<keyword evidence="7" id="KW-1133">Transmembrane helix</keyword>
<keyword evidence="7" id="KW-0472">Membrane</keyword>
<dbReference type="InterPro" id="IPR003594">
    <property type="entry name" value="HATPase_dom"/>
</dbReference>
<gene>
    <name evidence="9" type="ORF">PSDVSF_23060</name>
</gene>
<dbReference type="CDD" id="cd00082">
    <property type="entry name" value="HisKA"/>
    <property type="match status" value="1"/>
</dbReference>
<comment type="catalytic activity">
    <reaction evidence="1">
        <text>ATP + protein L-histidine = ADP + protein N-phospho-L-histidine.</text>
        <dbReference type="EC" id="2.7.13.3"/>
    </reaction>
</comment>
<dbReference type="PANTHER" id="PTHR43047:SF72">
    <property type="entry name" value="OSMOSENSING HISTIDINE PROTEIN KINASE SLN1"/>
    <property type="match status" value="1"/>
</dbReference>
<protein>
    <recommendedName>
        <fullName evidence="2">histidine kinase</fullName>
        <ecNumber evidence="2">2.7.13.3</ecNumber>
    </recommendedName>
</protein>
<proteinExistence type="predicted"/>
<evidence type="ECO:0000256" key="1">
    <source>
        <dbReference type="ARBA" id="ARBA00000085"/>
    </source>
</evidence>
<dbReference type="Gene3D" id="1.10.287.130">
    <property type="match status" value="1"/>
</dbReference>
<dbReference type="Proteomes" id="UP001053296">
    <property type="component" value="Chromosome"/>
</dbReference>
<keyword evidence="3" id="KW-0597">Phosphoprotein</keyword>
<reference evidence="9" key="1">
    <citation type="journal article" date="2022" name="Arch. Microbiol.">
        <title>Pseudodesulfovibrio sediminis sp. nov., a mesophilic and neutrophilic sulfate-reducing bacterium isolated from sediment of a brackish lake.</title>
        <authorList>
            <person name="Takahashi A."/>
            <person name="Kojima H."/>
            <person name="Watanabe M."/>
            <person name="Fukui M."/>
        </authorList>
    </citation>
    <scope>NUCLEOTIDE SEQUENCE</scope>
    <source>
        <strain evidence="9">SF6</strain>
    </source>
</reference>
<dbReference type="EC" id="2.7.13.3" evidence="2"/>
<dbReference type="PRINTS" id="PR00344">
    <property type="entry name" value="BCTRLSENSOR"/>
</dbReference>
<evidence type="ECO:0000256" key="5">
    <source>
        <dbReference type="ARBA" id="ARBA00022777"/>
    </source>
</evidence>
<keyword evidence="5" id="KW-0418">Kinase</keyword>
<evidence type="ECO:0000256" key="7">
    <source>
        <dbReference type="SAM" id="Phobius"/>
    </source>
</evidence>
<evidence type="ECO:0000259" key="8">
    <source>
        <dbReference type="PROSITE" id="PS50109"/>
    </source>
</evidence>
<feature type="transmembrane region" description="Helical" evidence="7">
    <location>
        <begin position="26"/>
        <end position="44"/>
    </location>
</feature>
<keyword evidence="4" id="KW-0808">Transferase</keyword>
<evidence type="ECO:0000256" key="2">
    <source>
        <dbReference type="ARBA" id="ARBA00012438"/>
    </source>
</evidence>
<keyword evidence="7" id="KW-0812">Transmembrane</keyword>
<dbReference type="InterPro" id="IPR005467">
    <property type="entry name" value="His_kinase_dom"/>
</dbReference>
<dbReference type="Pfam" id="PF02518">
    <property type="entry name" value="HATPase_c"/>
    <property type="match status" value="1"/>
</dbReference>
<name>A0ABM7P7T3_9BACT</name>
<dbReference type="SMART" id="SM00388">
    <property type="entry name" value="HisKA"/>
    <property type="match status" value="1"/>
</dbReference>
<evidence type="ECO:0000313" key="10">
    <source>
        <dbReference type="Proteomes" id="UP001053296"/>
    </source>
</evidence>
<dbReference type="PANTHER" id="PTHR43047">
    <property type="entry name" value="TWO-COMPONENT HISTIDINE PROTEIN KINASE"/>
    <property type="match status" value="1"/>
</dbReference>
<dbReference type="InterPro" id="IPR004358">
    <property type="entry name" value="Sig_transdc_His_kin-like_C"/>
</dbReference>
<feature type="domain" description="Histidine kinase" evidence="8">
    <location>
        <begin position="120"/>
        <end position="338"/>
    </location>
</feature>
<dbReference type="InterPro" id="IPR003661">
    <property type="entry name" value="HisK_dim/P_dom"/>
</dbReference>
<feature type="coiled-coil region" evidence="6">
    <location>
        <begin position="86"/>
        <end position="120"/>
    </location>
</feature>
<dbReference type="Pfam" id="PF00512">
    <property type="entry name" value="HisKA"/>
    <property type="match status" value="1"/>
</dbReference>
<dbReference type="SMART" id="SM00387">
    <property type="entry name" value="HATPase_c"/>
    <property type="match status" value="1"/>
</dbReference>
<dbReference type="SUPFAM" id="SSF47384">
    <property type="entry name" value="Homodimeric domain of signal transducing histidine kinase"/>
    <property type="match status" value="1"/>
</dbReference>
<evidence type="ECO:0000256" key="4">
    <source>
        <dbReference type="ARBA" id="ARBA00022679"/>
    </source>
</evidence>
<sequence>MLIIMVFSFQYDKNVLVKIHRYHFELFTYISLSVLGVILLISLDAYEGFYDFSRDHEELELDEIVLFIPVGLLCFALFSLLRVRELRQKNARLRTMHVEIDQANRKLQELTESREQFMLIACHELKSPLSGVVNALHLIDLAQNSEEREEGLEYAKEAARSLTVLIDDVLKFAQISHSGESRDEPFSLVEIMQTIKQIVKAEVSAKGLEYSIEIDPKTPATVIGSAYSIRLVILNLMGNAIKYTDAGSVAIRSTYHKTPQEELIISVTDTGVGISASDQITIFEPYKRAGNAPDGLKGGLGLGLAIVHQLVEQLGGSIAVSSVEGQGSEFTVRIPVHSI</sequence>
<evidence type="ECO:0000256" key="6">
    <source>
        <dbReference type="SAM" id="Coils"/>
    </source>
</evidence>
<dbReference type="EMBL" id="AP024485">
    <property type="protein sequence ID" value="BCS89064.1"/>
    <property type="molecule type" value="Genomic_DNA"/>
</dbReference>
<organism evidence="9 10">
    <name type="scientific">Pseudodesulfovibrio sediminis</name>
    <dbReference type="NCBI Taxonomy" id="2810563"/>
    <lineage>
        <taxon>Bacteria</taxon>
        <taxon>Pseudomonadati</taxon>
        <taxon>Thermodesulfobacteriota</taxon>
        <taxon>Desulfovibrionia</taxon>
        <taxon>Desulfovibrionales</taxon>
        <taxon>Desulfovibrionaceae</taxon>
    </lineage>
</organism>
<dbReference type="Gene3D" id="3.30.565.10">
    <property type="entry name" value="Histidine kinase-like ATPase, C-terminal domain"/>
    <property type="match status" value="1"/>
</dbReference>
<evidence type="ECO:0000256" key="3">
    <source>
        <dbReference type="ARBA" id="ARBA00022553"/>
    </source>
</evidence>